<dbReference type="GO" id="GO:0046872">
    <property type="term" value="F:metal ion binding"/>
    <property type="evidence" value="ECO:0007669"/>
    <property type="project" value="InterPro"/>
</dbReference>
<dbReference type="OrthoDB" id="9803907at2"/>
<evidence type="ECO:0000256" key="4">
    <source>
        <dbReference type="PROSITE-ProRule" id="PRU00409"/>
    </source>
</evidence>
<name>A0A0C1RDJ9_9CYAN</name>
<dbReference type="EMBL" id="JHEG02000012">
    <property type="protein sequence ID" value="KIE13698.1"/>
    <property type="molecule type" value="Genomic_DNA"/>
</dbReference>
<dbReference type="AlphaFoldDB" id="A0A0C1RDJ9"/>
<dbReference type="Proteomes" id="UP000029738">
    <property type="component" value="Unassembled WGS sequence"/>
</dbReference>
<dbReference type="PANTHER" id="PTHR43585">
    <property type="entry name" value="FUMIPYRROLE BIOSYNTHESIS PROTEIN C"/>
    <property type="match status" value="1"/>
</dbReference>
<gene>
    <name evidence="7" type="ORF">DA73_0203265</name>
    <name evidence="6" type="ORF">DA73_0400001870</name>
</gene>
<accession>A0A0C1RDJ9</accession>
<evidence type="ECO:0000256" key="2">
    <source>
        <dbReference type="ARBA" id="ARBA00022741"/>
    </source>
</evidence>
<protein>
    <submittedName>
        <fullName evidence="6">ATP-grasp domain-containing protein</fullName>
    </submittedName>
</protein>
<keyword evidence="2 4" id="KW-0547">Nucleotide-binding</keyword>
<evidence type="ECO:0000313" key="8">
    <source>
        <dbReference type="Proteomes" id="UP000029738"/>
    </source>
</evidence>
<dbReference type="GO" id="GO:0005524">
    <property type="term" value="F:ATP binding"/>
    <property type="evidence" value="ECO:0007669"/>
    <property type="project" value="UniProtKB-UniRule"/>
</dbReference>
<dbReference type="SUPFAM" id="SSF56059">
    <property type="entry name" value="Glutathione synthetase ATP-binding domain-like"/>
    <property type="match status" value="1"/>
</dbReference>
<dbReference type="Pfam" id="PF13535">
    <property type="entry name" value="ATP-grasp_4"/>
    <property type="match status" value="1"/>
</dbReference>
<organism evidence="7">
    <name type="scientific">Tolypothrix bouteillei VB521301</name>
    <dbReference type="NCBI Taxonomy" id="1479485"/>
    <lineage>
        <taxon>Bacteria</taxon>
        <taxon>Bacillati</taxon>
        <taxon>Cyanobacteriota</taxon>
        <taxon>Cyanophyceae</taxon>
        <taxon>Nostocales</taxon>
        <taxon>Tolypothrichaceae</taxon>
        <taxon>Tolypothrix</taxon>
    </lineage>
</organism>
<dbReference type="PROSITE" id="PS50975">
    <property type="entry name" value="ATP_GRASP"/>
    <property type="match status" value="1"/>
</dbReference>
<evidence type="ECO:0000256" key="3">
    <source>
        <dbReference type="ARBA" id="ARBA00022840"/>
    </source>
</evidence>
<dbReference type="PANTHER" id="PTHR43585:SF2">
    <property type="entry name" value="ATP-GRASP ENZYME FSQD"/>
    <property type="match status" value="1"/>
</dbReference>
<sequence>MSLNCCLISGPVLSPSLLRAVQKYAIPVYVQPPTPPLPETIPTLEDTEAKSLVANRDTAVIMNWEASLCFILQNLSHTQLSQVNVFKDKAAFRELLKESHPDLFYVELTRETLQDFQLPQEIKAVVLKPSLGTASIGIRTVRGQQEWARTVDSVLQDIDRATKSMNSAMLSSSRFLVEEFVEGEEFACDGFWDANGRTVITGVYHHPFASESDVSDTLYYTSRQVVAQTLEPLTRLMDKIGTKLDLHRFPFHFEFRRYSDGSLFPIELNPLRFGQVALPDLTEYTFNFNPYELFFTDRSPDWDSLLAEEDSSNIYAFVLGSLPPHYETGKYSIDEESFRKTFGNKLLNYIPSNPAITPFFGVAHIVAERLEDVLSYLHLDFDSFLCK</sequence>
<evidence type="ECO:0000256" key="1">
    <source>
        <dbReference type="ARBA" id="ARBA00022598"/>
    </source>
</evidence>
<keyword evidence="3 4" id="KW-0067">ATP-binding</keyword>
<proteinExistence type="predicted"/>
<keyword evidence="8" id="KW-1185">Reference proteome</keyword>
<dbReference type="EMBL" id="JHEG04000001">
    <property type="protein sequence ID" value="KAF3884366.1"/>
    <property type="molecule type" value="Genomic_DNA"/>
</dbReference>
<keyword evidence="1" id="KW-0436">Ligase</keyword>
<dbReference type="InterPro" id="IPR052032">
    <property type="entry name" value="ATP-dep_AA_Ligase"/>
</dbReference>
<dbReference type="RefSeq" id="WP_038090783.1">
    <property type="nucleotide sequence ID" value="NZ_JHEG04000001.1"/>
</dbReference>
<reference evidence="7" key="1">
    <citation type="journal article" date="2015" name="Genome Announc.">
        <title>Draft Genome Sequence of Tolypothrix boutellei Strain VB521301.</title>
        <authorList>
            <person name="Chandrababunaidu M.M."/>
            <person name="Singh D."/>
            <person name="Sen D."/>
            <person name="Bhan S."/>
            <person name="Das S."/>
            <person name="Gupta A."/>
            <person name="Adhikary S.P."/>
            <person name="Tripathy S."/>
        </authorList>
    </citation>
    <scope>NUCLEOTIDE SEQUENCE</scope>
    <source>
        <strain evidence="7">VB521301</strain>
    </source>
</reference>
<evidence type="ECO:0000313" key="7">
    <source>
        <dbReference type="EMBL" id="KIE13698.1"/>
    </source>
</evidence>
<feature type="domain" description="ATP-grasp" evidence="5">
    <location>
        <begin position="93"/>
        <end position="299"/>
    </location>
</feature>
<reference evidence="6" key="2">
    <citation type="submission" date="2019-11" db="EMBL/GenBank/DDBJ databases">
        <title>Improved Assembly of Tolypothrix boutellei genome.</title>
        <authorList>
            <person name="Sarangi A.N."/>
            <person name="Mukherjee M."/>
            <person name="Ghosh S."/>
            <person name="Singh D."/>
            <person name="Das A."/>
            <person name="Kant S."/>
            <person name="Prusty A."/>
            <person name="Tripathy S."/>
        </authorList>
    </citation>
    <scope>NUCLEOTIDE SEQUENCE</scope>
    <source>
        <strain evidence="6">VB521301</strain>
    </source>
</reference>
<dbReference type="GO" id="GO:0016874">
    <property type="term" value="F:ligase activity"/>
    <property type="evidence" value="ECO:0007669"/>
    <property type="project" value="UniProtKB-KW"/>
</dbReference>
<dbReference type="Gene3D" id="3.30.470.20">
    <property type="entry name" value="ATP-grasp fold, B domain"/>
    <property type="match status" value="1"/>
</dbReference>
<dbReference type="STRING" id="1479485.DA73_0203265"/>
<evidence type="ECO:0000313" key="6">
    <source>
        <dbReference type="EMBL" id="KAF3884366.1"/>
    </source>
</evidence>
<evidence type="ECO:0000259" key="5">
    <source>
        <dbReference type="PROSITE" id="PS50975"/>
    </source>
</evidence>
<dbReference type="InterPro" id="IPR011761">
    <property type="entry name" value="ATP-grasp"/>
</dbReference>
<comment type="caution">
    <text evidence="7">The sequence shown here is derived from an EMBL/GenBank/DDBJ whole genome shotgun (WGS) entry which is preliminary data.</text>
</comment>